<keyword evidence="3" id="KW-1185">Reference proteome</keyword>
<dbReference type="OrthoDB" id="4024574at2759"/>
<dbReference type="OMA" id="RDYKISW"/>
<organism evidence="2 3">
    <name type="scientific">Naumovozyma dairenensis (strain ATCC 10597 / BCRC 20456 / CBS 421 / NBRC 0211 / NRRL Y-12639)</name>
    <name type="common">Saccharomyces dairenensis</name>
    <dbReference type="NCBI Taxonomy" id="1071378"/>
    <lineage>
        <taxon>Eukaryota</taxon>
        <taxon>Fungi</taxon>
        <taxon>Dikarya</taxon>
        <taxon>Ascomycota</taxon>
        <taxon>Saccharomycotina</taxon>
        <taxon>Saccharomycetes</taxon>
        <taxon>Saccharomycetales</taxon>
        <taxon>Saccharomycetaceae</taxon>
        <taxon>Naumovozyma</taxon>
    </lineage>
</organism>
<gene>
    <name evidence="2" type="primary">NDAI0I00890</name>
    <name evidence="2" type="ordered locus">NDAI_0I00890</name>
</gene>
<dbReference type="HOGENOM" id="CLU_048789_0_0_1"/>
<feature type="signal peptide" evidence="1">
    <location>
        <begin position="1"/>
        <end position="21"/>
    </location>
</feature>
<evidence type="ECO:0000256" key="1">
    <source>
        <dbReference type="SAM" id="SignalP"/>
    </source>
</evidence>
<name>G0WFU7_NAUDC</name>
<dbReference type="RefSeq" id="XP_003671901.1">
    <property type="nucleotide sequence ID" value="XM_003671853.1"/>
</dbReference>
<dbReference type="KEGG" id="ndi:NDAI_0I00890"/>
<accession>G0WFU7</accession>
<protein>
    <submittedName>
        <fullName evidence="2">Uncharacterized protein</fullName>
    </submittedName>
</protein>
<dbReference type="eggNOG" id="ENOG502RY5P">
    <property type="taxonomic scope" value="Eukaryota"/>
</dbReference>
<dbReference type="Proteomes" id="UP000000689">
    <property type="component" value="Chromosome 9"/>
</dbReference>
<feature type="chain" id="PRO_5003410986" evidence="1">
    <location>
        <begin position="22"/>
        <end position="418"/>
    </location>
</feature>
<dbReference type="EMBL" id="HE580275">
    <property type="protein sequence ID" value="CCD26658.1"/>
    <property type="molecule type" value="Genomic_DNA"/>
</dbReference>
<evidence type="ECO:0000313" key="2">
    <source>
        <dbReference type="EMBL" id="CCD26658.1"/>
    </source>
</evidence>
<reference evidence="2 3" key="1">
    <citation type="journal article" date="2011" name="Proc. Natl. Acad. Sci. U.S.A.">
        <title>Evolutionary erosion of yeast sex chromosomes by mating-type switching accidents.</title>
        <authorList>
            <person name="Gordon J.L."/>
            <person name="Armisen D."/>
            <person name="Proux-Wera E."/>
            <person name="Oheigeartaigh S.S."/>
            <person name="Byrne K.P."/>
            <person name="Wolfe K.H."/>
        </authorList>
    </citation>
    <scope>NUCLEOTIDE SEQUENCE [LARGE SCALE GENOMIC DNA]</scope>
    <source>
        <strain evidence="3">ATCC 10597 / BCRC 20456 / CBS 421 / NBRC 0211 / NRRL Y-12639</strain>
    </source>
</reference>
<sequence length="418" mass="50131">MGPRILLIIQTLTFLLQLTQTSIIPRQDKLCTINYDENESQKYIAFYKDIMKKPPPKLLSRLGIRTLLYSGFKFQKYYEISMIPPIFDSYLKMTYCLNGQIQWERLIPLRDDIDWDTPICVNCMTEMEGNFTMTGLQCFKLARRKKYVRREFSLFFPGSWVGGIFYCQFETDFERQEALKSLKKNTRKFQLGEENMEGGGRICKRNNSIPLMPIYSDDYGNDWFEFEKVGTKLRNLKLRKFVPYLNTPNIPVEILNSFFQNVTKNTNQSKTITKWERKGINEKLIEYWKYFNNIEFEPWYNEIDVEENYDLTLQDYSILRKIMDKAINKFASITSLPQMAMKKVFSSLEDDIDMKGKITVIKPKFRRRLFKKMKKFIWRHLSIIDKRTMLIHGNIDKFKDIQKEWDNVNITKERYEYI</sequence>
<dbReference type="AlphaFoldDB" id="G0WFU7"/>
<proteinExistence type="predicted"/>
<dbReference type="GeneID" id="11493512"/>
<keyword evidence="1" id="KW-0732">Signal</keyword>
<evidence type="ECO:0000313" key="3">
    <source>
        <dbReference type="Proteomes" id="UP000000689"/>
    </source>
</evidence>